<keyword evidence="6" id="KW-0009">Actin-binding</keyword>
<reference evidence="10" key="1">
    <citation type="submission" date="2020-03" db="EMBL/GenBank/DDBJ databases">
        <title>Studies in the Genomics of Life Span.</title>
        <authorList>
            <person name="Glass D."/>
        </authorList>
    </citation>
    <scope>NUCLEOTIDE SEQUENCE</scope>
    <source>
        <strain evidence="10">SUZIE</strain>
        <tissue evidence="10">Muscle</tissue>
    </source>
</reference>
<dbReference type="GO" id="GO:0005524">
    <property type="term" value="F:ATP binding"/>
    <property type="evidence" value="ECO:0007669"/>
    <property type="project" value="UniProtKB-UniRule"/>
</dbReference>
<dbReference type="InterPro" id="IPR036064">
    <property type="entry name" value="MYSc_Myo18"/>
</dbReference>
<feature type="region of interest" description="Disordered" evidence="8">
    <location>
        <begin position="2206"/>
        <end position="2242"/>
    </location>
</feature>
<dbReference type="GO" id="GO:0031032">
    <property type="term" value="P:actomyosin structure organization"/>
    <property type="evidence" value="ECO:0007669"/>
    <property type="project" value="TreeGrafter"/>
</dbReference>
<feature type="region of interest" description="Disordered" evidence="8">
    <location>
        <begin position="1470"/>
        <end position="1497"/>
    </location>
</feature>
<evidence type="ECO:0000256" key="8">
    <source>
        <dbReference type="SAM" id="MobiDB-lite"/>
    </source>
</evidence>
<feature type="compositionally biased region" description="Basic and acidic residues" evidence="8">
    <location>
        <begin position="502"/>
        <end position="524"/>
    </location>
</feature>
<dbReference type="GO" id="GO:0016460">
    <property type="term" value="C:myosin II complex"/>
    <property type="evidence" value="ECO:0007669"/>
    <property type="project" value="TreeGrafter"/>
</dbReference>
<feature type="region of interest" description="Disordered" evidence="8">
    <location>
        <begin position="2905"/>
        <end position="3026"/>
    </location>
</feature>
<keyword evidence="4 6" id="KW-0518">Myosin</keyword>
<feature type="compositionally biased region" description="Low complexity" evidence="8">
    <location>
        <begin position="292"/>
        <end position="323"/>
    </location>
</feature>
<organism evidence="10 11">
    <name type="scientific">Sciurus carolinensis</name>
    <name type="common">Eastern gray squirrel</name>
    <dbReference type="NCBI Taxonomy" id="30640"/>
    <lineage>
        <taxon>Eukaryota</taxon>
        <taxon>Metazoa</taxon>
        <taxon>Chordata</taxon>
        <taxon>Craniata</taxon>
        <taxon>Vertebrata</taxon>
        <taxon>Euteleostomi</taxon>
        <taxon>Mammalia</taxon>
        <taxon>Eutheria</taxon>
        <taxon>Euarchontoglires</taxon>
        <taxon>Glires</taxon>
        <taxon>Rodentia</taxon>
        <taxon>Sciuromorpha</taxon>
        <taxon>Sciuridae</taxon>
        <taxon>Sciurinae</taxon>
        <taxon>Sciurini</taxon>
        <taxon>Sciurus</taxon>
    </lineage>
</organism>
<dbReference type="Gene3D" id="1.20.58.530">
    <property type="match status" value="1"/>
</dbReference>
<feature type="compositionally biased region" description="Basic and acidic residues" evidence="8">
    <location>
        <begin position="453"/>
        <end position="468"/>
    </location>
</feature>
<sequence length="3026" mass="333441">MAGRMEALVPRVASRRGWRGVEMINGMQRPKGHADRPPRGPHVAHARHSGLSWGTRIHPPQDLEREAFPRRKTKGMSQESLGTDGSLRVHGTTTSRHGFGEPPSLNPEIISEHQLHAEVEQESVGGSLGSIDFGNPEKPLSTRVLPEQGLAPATEGNLWLRFLSLGGWSREEIHSLALLRVHPLGALSQAPGSAEYLLLRAASRSGPSACASPSPAQAPWRPLAHLVLSFPTSATQIREEDKSPPPSSPPPLFSVIPGGFIRQLVRETEKESKEARRRKQAALASPERETPEVSTSPPSSKTNSSTKSGSPQSPQDSQSALPQGASITGKDSQGSGGTTPAQMTSINGEKPQEPGPPGTPAKKTLPFRRGVRGGDVLLMVAKLDPGAAQPEQRTQPRDVPACKTPPAVTDPGGKKPAETPGSPCGPQANPEDSAPKPEKTGTRGLGDPGQGTKDGKSHSAVGKGDRGPQTKGPKGGEPQGKEEPRTRPQAQGAGDGGQPGAVEKEGGDPPNKTEKGNLRKDVGTEGKPSGPQVQVRKWGGSLGRRSKWGGPQSKKDKEGELRQRTEETSEPPAKPERSKPRPAGGAPGAPGTAGAPGQTGEPQARSQEAGQLPREPQGPGGAPEQVATEEASLAAAGQEAPQQRRAQEPCAPRAQDGPGLAPPPLDGSPGPAETPEVGRKRTQEGPALQEESRGGQSGDSDQAPEDRWYQAEKVWLVQKDGFTLATVLKPDEGTADLPAGRVRLCIDADKTITEVDEEHVHRANPPELDQAEDLASLVSVNESSVLNTLLHRYRARLPHTCIGPDLIALQPQGPLAPPAAKVPRGRRDGLPAHVCSLAQRAYWELLSQRRDQSIVALGRSGAGKTTCCEQVLEHLVGMAGSVDGRVSVEKIRAAFTVLRAFGSVSTGHSRSATRFGMVMSLDFSATGRITAAQLQTMLLEKSRVARQPDSEGNFKVFSQMLAGLDLDLRTELNLHQMAEGNSFGMGVWSKPEDKQKARADFAQLRGAMETLGISESEQQAVWRVLAAIYHLGAAGACKVGSGFLGPEQRVGLTCSMNTSVKRAVPGPEDKQKARADFAQLRGAMETLGISESEQQAVWRVLAAIYHLGAAGACKVGRKQFMRFEWANHAAEALGCEFEELNTATFKHHLRQIIEQVTSRTRPRGLEEEEASPGLKMTGVACVEGMASGLYQELFAAVVSLINRSFSSSHFSMASIMVVDSPGFQNPRHQGKDRAATFEELCHNYTQERLQLLFYHRTFEGVPLPFDLPESSPATTVAVVDQKPSQVHLPAGGGTEDARGLLWVLDEEVRVEGSSDSVVLDRLRAAFENGAGAEGTSALRTCEQPLQCEIAHQLGHDPVRYDLTGWLHKAKPNLSALDAPQVLQHSKREELQSLFQARAKLPPVCRAVAGLEGSSERASLRSRVARRTFASSLGAVRRRAPCSQVKLQVDALVNLVKRSQLHFIHCLTPTPTVESRGGWGSPTPPRPDGDQPEADTPLPLDIPGLRVQLAGSHILEALRLHRTGYADHMGLAQFRRRFQVLDPELLKKLASTSEGTDERKAVEQLLQTLDLEKKAVAVGHSQVFLKAGVVSRLERQRERLVSRSMVLFQAACKGFLSRQEFKRLKIRRLAAQCIQKNMAVFLAVKDWPWWQLFGSLRPLLSATIGTEQLRAKEEELTLLKQKLEKSEKSRTELRQNTDRLESQIADLTTELADERFKGDVACQVLESERAERLQAFREAQELKSKYEQVQKNLGEVEKQLEEAQQKLQLNDLERNHAGGADEWQMRFDCAQMENEFLRKRLQQCEERLDAELTSRKELEQKLGELQSAYEAAKRTAHQLKRKCHHLTWDLEDTRVLLENQQSRNHELEKKQKKFDMQLAQALGESVFERTLREKVSQENSGVRWELGQLQQQVKQKEQETMKLKQEVEMLQNQKRELLESASAGKDGIAGLKERLWKLESSKLEQEKIQNQQENTIKQLEQEVEMLQNQKRELLESASAGKDGIAGLKERLWKLESSKLEQEKIQNQQENTIKQLEQLRQRFELEIERMKQMHQKDHEDQEEELEDVRQSCQKRTLTHQGKKSIASNLQGRRGCRGGRGPGIGDQGQDTNSDFSICTVAAPWDSVCPSVKRAHLRQLEMQLEQEHEEKQMVLHEKQDLEGLIGTLCDQIGHRDFDVEKRLRRDLRRTHALLSDVQLLLATMEDGKTSVSKEELEKVHSQRSPSSDRGQLLFAGPQPRVLPGGRQRKEPLWILHPSPPDGGIALRELPLVRGIISQDGPSAAACLAAILPFLTGSPAATLLEQSEAKCEDALKTQKALTTDLENMHSELENVTRSKSLVDEQLYRLQFEKADLLKRIDEDQDDLNELMQKHKDLIAQSAADIGQIQELQQELEEVKKEKHKLQEQLQVAEMRIQYLEQSTVDRAIVSRQEAVICDLENKTEFQKVQIKRFEVLVIRLRDSLIKMGEEMSRAQESESQQRESSQYYQRRLEELKADMEELAQREVEASRRCMELEKYVEELATVRQTLQTDLETSIRRIADLQAALEEVASSDSDTESVQTAVDCSNNSGRKEIDSVSLVSSQPEGSLRSWLSCTLSLATDRSPSRQSAVSSCVLSPRADTETRDAGRTRPASVLSRAWDVGSRTLRDGSVPPGSSPQQKSCRFEDGEGFGVQRKPTERAGALSTSLASRSPDPSPLPREKLPSPSAALSEFVEGLRRKRSQRGQGSTLGLEDWPTLPIYQTTGASTLRRGRASSHEGDLSLRSRAESALGEEGAVGTSARLLRSSSLKCISTEGTEDSAQLPEKLNTRFSSCESLLESGSSLGRKLSPPTPPRDPFLSPTLRPRRRCLESSVDDAGCPDLGKEPLVFQNRQFAHLMDEPVGSDPFSWKLPSLDYRRKTKVDFDDFLPAIRKPETPPSLTRAAKDEHNGSKHSSVHFETEKADRPFLSGIKTILKKSPESKEDPAHLSDSSSSSSSIMSFKSADSIKSRPRPPRLEGDGGERASPESREPGAERKDEDVESIMKKYLQK</sequence>
<evidence type="ECO:0000313" key="10">
    <source>
        <dbReference type="EMBL" id="MBZ3877395.1"/>
    </source>
</evidence>
<dbReference type="Gene3D" id="6.20.240.20">
    <property type="match status" value="1"/>
</dbReference>
<feature type="compositionally biased region" description="Polar residues" evidence="8">
    <location>
        <begin position="600"/>
        <end position="609"/>
    </location>
</feature>
<dbReference type="EMBL" id="JAATJV010295644">
    <property type="protein sequence ID" value="MBZ3877395.1"/>
    <property type="molecule type" value="Genomic_DNA"/>
</dbReference>
<dbReference type="SUPFAM" id="SSF57997">
    <property type="entry name" value="Tropomyosin"/>
    <property type="match status" value="1"/>
</dbReference>
<evidence type="ECO:0000313" key="11">
    <source>
        <dbReference type="Proteomes" id="UP001166674"/>
    </source>
</evidence>
<dbReference type="InterPro" id="IPR027417">
    <property type="entry name" value="P-loop_NTPase"/>
</dbReference>
<feature type="region of interest" description="Disordered" evidence="8">
    <location>
        <begin position="2742"/>
        <end position="2775"/>
    </location>
</feature>
<dbReference type="CDD" id="cd01386">
    <property type="entry name" value="MYSc_Myo18"/>
    <property type="match status" value="1"/>
</dbReference>
<feature type="compositionally biased region" description="Basic and acidic residues" evidence="8">
    <location>
        <begin position="59"/>
        <end position="69"/>
    </location>
</feature>
<comment type="similarity">
    <text evidence="6">Belongs to the TRAFAC class myosin-kinesin ATPase superfamily. Myosin family.</text>
</comment>
<dbReference type="SMART" id="SM00242">
    <property type="entry name" value="MYSc"/>
    <property type="match status" value="1"/>
</dbReference>
<feature type="compositionally biased region" description="Basic and acidic residues" evidence="8">
    <location>
        <begin position="553"/>
        <end position="579"/>
    </location>
</feature>
<dbReference type="Gene3D" id="1.10.10.820">
    <property type="match status" value="2"/>
</dbReference>
<dbReference type="InterPro" id="IPR001609">
    <property type="entry name" value="Myosin_head_motor_dom-like"/>
</dbReference>
<comment type="caution">
    <text evidence="10">The sequence shown here is derived from an EMBL/GenBank/DDBJ whole genome shotgun (WGS) entry which is preliminary data.</text>
</comment>
<feature type="compositionally biased region" description="Basic and acidic residues" evidence="8">
    <location>
        <begin position="2953"/>
        <end position="2963"/>
    </location>
</feature>
<feature type="region of interest" description="Disordered" evidence="8">
    <location>
        <begin position="235"/>
        <end position="704"/>
    </location>
</feature>
<feature type="compositionally biased region" description="Low complexity" evidence="8">
    <location>
        <begin position="581"/>
        <end position="596"/>
    </location>
</feature>
<evidence type="ECO:0000259" key="9">
    <source>
        <dbReference type="PROSITE" id="PS51456"/>
    </source>
</evidence>
<feature type="region of interest" description="Disordered" evidence="8">
    <location>
        <begin position="2074"/>
        <end position="2107"/>
    </location>
</feature>
<feature type="compositionally biased region" description="Basic and acidic residues" evidence="8">
    <location>
        <begin position="2990"/>
        <end position="3020"/>
    </location>
</feature>
<accession>A0AA41SY14</accession>
<feature type="region of interest" description="Disordered" evidence="8">
    <location>
        <begin position="2818"/>
        <end position="2839"/>
    </location>
</feature>
<dbReference type="SUPFAM" id="SSF52540">
    <property type="entry name" value="P-loop containing nucleoside triphosphate hydrolases"/>
    <property type="match status" value="2"/>
</dbReference>
<dbReference type="PANTHER" id="PTHR45615">
    <property type="entry name" value="MYOSIN HEAVY CHAIN, NON-MUSCLE"/>
    <property type="match status" value="1"/>
</dbReference>
<keyword evidence="11" id="KW-1185">Reference proteome</keyword>
<dbReference type="PANTHER" id="PTHR45615:SF8">
    <property type="entry name" value="UNCONVENTIONAL MYOSIN-XVIIIB"/>
    <property type="match status" value="1"/>
</dbReference>
<evidence type="ECO:0000256" key="4">
    <source>
        <dbReference type="ARBA" id="ARBA00023123"/>
    </source>
</evidence>
<evidence type="ECO:0000256" key="6">
    <source>
        <dbReference type="PROSITE-ProRule" id="PRU00782"/>
    </source>
</evidence>
<gene>
    <name evidence="10" type="ORF">SUZIE_142725</name>
</gene>
<evidence type="ECO:0000256" key="5">
    <source>
        <dbReference type="ARBA" id="ARBA00023175"/>
    </source>
</evidence>
<feature type="compositionally biased region" description="Basic and acidic residues" evidence="8">
    <location>
        <begin position="2616"/>
        <end position="2625"/>
    </location>
</feature>
<dbReference type="InterPro" id="IPR036961">
    <property type="entry name" value="Kinesin_motor_dom_sf"/>
</dbReference>
<dbReference type="Proteomes" id="UP001166674">
    <property type="component" value="Unassembled WGS sequence"/>
</dbReference>
<dbReference type="PROSITE" id="PS50096">
    <property type="entry name" value="IQ"/>
    <property type="match status" value="1"/>
</dbReference>
<dbReference type="GO" id="GO:0016461">
    <property type="term" value="C:unconventional myosin complex"/>
    <property type="evidence" value="ECO:0007669"/>
    <property type="project" value="TreeGrafter"/>
</dbReference>
<feature type="compositionally biased region" description="Basic and acidic residues" evidence="8">
    <location>
        <begin position="264"/>
        <end position="274"/>
    </location>
</feature>
<dbReference type="GO" id="GO:0003774">
    <property type="term" value="F:cytoskeletal motor activity"/>
    <property type="evidence" value="ECO:0007669"/>
    <property type="project" value="UniProtKB-UniRule"/>
</dbReference>
<feature type="domain" description="Myosin motor" evidence="9">
    <location>
        <begin position="769"/>
        <end position="1597"/>
    </location>
</feature>
<evidence type="ECO:0000256" key="2">
    <source>
        <dbReference type="ARBA" id="ARBA00022840"/>
    </source>
</evidence>
<feature type="compositionally biased region" description="Basic and acidic residues" evidence="8">
    <location>
        <begin position="2751"/>
        <end position="2763"/>
    </location>
</feature>
<feature type="coiled-coil region" evidence="7">
    <location>
        <begin position="2480"/>
        <end position="2542"/>
    </location>
</feature>
<dbReference type="GO" id="GO:0051015">
    <property type="term" value="F:actin filament binding"/>
    <property type="evidence" value="ECO:0007669"/>
    <property type="project" value="TreeGrafter"/>
</dbReference>
<evidence type="ECO:0000256" key="1">
    <source>
        <dbReference type="ARBA" id="ARBA00022741"/>
    </source>
</evidence>
<keyword evidence="5 6" id="KW-0505">Motor protein</keyword>
<dbReference type="GO" id="GO:0032982">
    <property type="term" value="C:myosin filament"/>
    <property type="evidence" value="ECO:0007669"/>
    <property type="project" value="TreeGrafter"/>
</dbReference>
<feature type="compositionally biased region" description="Basic and acidic residues" evidence="8">
    <location>
        <begin position="2206"/>
        <end position="2216"/>
    </location>
</feature>
<feature type="region of interest" description="Disordered" evidence="8">
    <location>
        <begin position="2603"/>
        <end position="2703"/>
    </location>
</feature>
<feature type="compositionally biased region" description="Low complexity" evidence="8">
    <location>
        <begin position="2965"/>
        <end position="2982"/>
    </location>
</feature>
<protein>
    <submittedName>
        <fullName evidence="10">Unconventional myosin-XVIIIb</fullName>
    </submittedName>
</protein>
<name>A0AA41SY14_SCICA</name>
<evidence type="ECO:0000256" key="7">
    <source>
        <dbReference type="SAM" id="Coils"/>
    </source>
</evidence>
<proteinExistence type="inferred from homology"/>
<keyword evidence="3 7" id="KW-0175">Coiled coil</keyword>
<feature type="compositionally biased region" description="Basic and acidic residues" evidence="8">
    <location>
        <begin position="2919"/>
        <end position="2941"/>
    </location>
</feature>
<dbReference type="PROSITE" id="PS51456">
    <property type="entry name" value="MYOSIN_MOTOR"/>
    <property type="match status" value="1"/>
</dbReference>
<feature type="coiled-coil region" evidence="7">
    <location>
        <begin position="2348"/>
        <end position="2417"/>
    </location>
</feature>
<dbReference type="GO" id="GO:0005737">
    <property type="term" value="C:cytoplasm"/>
    <property type="evidence" value="ECO:0007669"/>
    <property type="project" value="TreeGrafter"/>
</dbReference>
<keyword evidence="1 6" id="KW-0547">Nucleotide-binding</keyword>
<comment type="caution">
    <text evidence="6">Lacks conserved residue(s) required for the propagation of feature annotation.</text>
</comment>
<dbReference type="Gene3D" id="3.40.850.10">
    <property type="entry name" value="Kinesin motor domain"/>
    <property type="match status" value="2"/>
</dbReference>
<dbReference type="PRINTS" id="PR00193">
    <property type="entry name" value="MYOSINHEAVY"/>
</dbReference>
<dbReference type="Pfam" id="PF00063">
    <property type="entry name" value="Myosin_head"/>
    <property type="match status" value="2"/>
</dbReference>
<dbReference type="Gene3D" id="1.20.120.720">
    <property type="entry name" value="Myosin VI head, motor domain, U50 subdomain"/>
    <property type="match status" value="2"/>
</dbReference>
<feature type="binding site" evidence="6">
    <location>
        <begin position="858"/>
        <end position="865"/>
    </location>
    <ligand>
        <name>ATP</name>
        <dbReference type="ChEBI" id="CHEBI:30616"/>
    </ligand>
</feature>
<feature type="coiled-coil region" evidence="7">
    <location>
        <begin position="1665"/>
        <end position="2073"/>
    </location>
</feature>
<keyword evidence="2 6" id="KW-0067">ATP-binding</keyword>
<feature type="region of interest" description="Disordered" evidence="8">
    <location>
        <begin position="28"/>
        <end position="88"/>
    </location>
</feature>
<dbReference type="Gene3D" id="4.10.270.10">
    <property type="entry name" value="Myosin, subunit A"/>
    <property type="match status" value="1"/>
</dbReference>
<feature type="compositionally biased region" description="Polar residues" evidence="8">
    <location>
        <begin position="325"/>
        <end position="347"/>
    </location>
</feature>
<evidence type="ECO:0000256" key="3">
    <source>
        <dbReference type="ARBA" id="ARBA00023054"/>
    </source>
</evidence>